<accession>A0A8H6N8B4</accession>
<dbReference type="PANTHER" id="PTHR46082">
    <property type="entry name" value="ATP/GTP-BINDING PROTEIN-RELATED"/>
    <property type="match status" value="1"/>
</dbReference>
<feature type="domain" description="Nucleoside phosphorylase" evidence="2">
    <location>
        <begin position="401"/>
        <end position="536"/>
    </location>
</feature>
<protein>
    <submittedName>
        <fullName evidence="3">NB-ARC and TPR domain-containing protein</fullName>
    </submittedName>
</protein>
<dbReference type="AlphaFoldDB" id="A0A8H6N8B4"/>
<name>A0A8H6N8B4_9PEZI</name>
<evidence type="ECO:0000259" key="2">
    <source>
        <dbReference type="Pfam" id="PF01048"/>
    </source>
</evidence>
<proteinExistence type="predicted"/>
<evidence type="ECO:0000313" key="3">
    <source>
        <dbReference type="EMBL" id="KAF6824087.1"/>
    </source>
</evidence>
<dbReference type="InterPro" id="IPR053137">
    <property type="entry name" value="NLR-like"/>
</dbReference>
<dbReference type="Gene3D" id="3.40.50.1580">
    <property type="entry name" value="Nucleoside phosphorylase domain"/>
    <property type="match status" value="1"/>
</dbReference>
<gene>
    <name evidence="3" type="ORF">CMUS01_10412</name>
</gene>
<dbReference type="InterPro" id="IPR000845">
    <property type="entry name" value="Nucleoside_phosphorylase_d"/>
</dbReference>
<dbReference type="Pfam" id="PF01048">
    <property type="entry name" value="PNP_UDP_1"/>
    <property type="match status" value="1"/>
</dbReference>
<feature type="compositionally biased region" description="Polar residues" evidence="1">
    <location>
        <begin position="322"/>
        <end position="374"/>
    </location>
</feature>
<comment type="caution">
    <text evidence="3">The sequence shown here is derived from an EMBL/GenBank/DDBJ whole genome shotgun (WGS) entry which is preliminary data.</text>
</comment>
<reference evidence="3" key="1">
    <citation type="journal article" date="2020" name="Phytopathology">
        <title>Genome Sequence Resources of Colletotrichum truncatum, C. plurivorum, C. musicola, and C. sojae: Four Species Pathogenic to Soybean (Glycine max).</title>
        <authorList>
            <person name="Rogerio F."/>
            <person name="Boufleur T.R."/>
            <person name="Ciampi-Guillardi M."/>
            <person name="Sukno S.A."/>
            <person name="Thon M.R."/>
            <person name="Massola Junior N.S."/>
            <person name="Baroncelli R."/>
        </authorList>
    </citation>
    <scope>NUCLEOTIDE SEQUENCE</scope>
    <source>
        <strain evidence="3">LFN0074</strain>
    </source>
</reference>
<feature type="region of interest" description="Disordered" evidence="1">
    <location>
        <begin position="322"/>
        <end position="394"/>
    </location>
</feature>
<evidence type="ECO:0000313" key="4">
    <source>
        <dbReference type="Proteomes" id="UP000639643"/>
    </source>
</evidence>
<feature type="compositionally biased region" description="Polar residues" evidence="1">
    <location>
        <begin position="382"/>
        <end position="394"/>
    </location>
</feature>
<dbReference type="GO" id="GO:0003824">
    <property type="term" value="F:catalytic activity"/>
    <property type="evidence" value="ECO:0007669"/>
    <property type="project" value="InterPro"/>
</dbReference>
<dbReference type="OrthoDB" id="1658288at2759"/>
<keyword evidence="4" id="KW-1185">Reference proteome</keyword>
<dbReference type="EMBL" id="WIGM01000479">
    <property type="protein sequence ID" value="KAF6824087.1"/>
    <property type="molecule type" value="Genomic_DNA"/>
</dbReference>
<dbReference type="Proteomes" id="UP000639643">
    <property type="component" value="Unassembled WGS sequence"/>
</dbReference>
<dbReference type="PANTHER" id="PTHR46082:SF6">
    <property type="entry name" value="AAA+ ATPASE DOMAIN-CONTAINING PROTEIN-RELATED"/>
    <property type="match status" value="1"/>
</dbReference>
<evidence type="ECO:0000256" key="1">
    <source>
        <dbReference type="SAM" id="MobiDB-lite"/>
    </source>
</evidence>
<organism evidence="3 4">
    <name type="scientific">Colletotrichum musicola</name>
    <dbReference type="NCBI Taxonomy" id="2175873"/>
    <lineage>
        <taxon>Eukaryota</taxon>
        <taxon>Fungi</taxon>
        <taxon>Dikarya</taxon>
        <taxon>Ascomycota</taxon>
        <taxon>Pezizomycotina</taxon>
        <taxon>Sordariomycetes</taxon>
        <taxon>Hypocreomycetidae</taxon>
        <taxon>Glomerellales</taxon>
        <taxon>Glomerellaceae</taxon>
        <taxon>Colletotrichum</taxon>
        <taxon>Colletotrichum orchidearum species complex</taxon>
    </lineage>
</organism>
<dbReference type="SUPFAM" id="SSF53167">
    <property type="entry name" value="Purine and uridine phosphorylases"/>
    <property type="match status" value="1"/>
</dbReference>
<dbReference type="GO" id="GO:0009116">
    <property type="term" value="P:nucleoside metabolic process"/>
    <property type="evidence" value="ECO:0007669"/>
    <property type="project" value="InterPro"/>
</dbReference>
<dbReference type="InterPro" id="IPR035994">
    <property type="entry name" value="Nucleoside_phosphorylase_sf"/>
</dbReference>
<sequence length="733" mass="80510">MEGLIREIGRQIGADDYGDGNKPHLSADLLNWDGVLTFHKRLPAGYGIALDGLHRLICALSQPTPYFFDPEEIIRRSEAIQVSRAARGSSAVNSDDIWLHKSLERWVSSQAPHLLALLGQYGARHRLERSGLEITKFLQKACPTLFLLQPFMKSTDNEFGNMKPEQILRQLSIQALRNIFEAVPISLLSAVLEKFQKAVSLDDWVQVFRFTFLRLGQRRQVYVVLDLSIAGNNIEVMDSLVAALHHLLGWLQSEPSSVVLKIMVLTSRRMSIPSTEQTSSIVIGQPKDLPRHPAKLMSAKQRLTKLLEEQVKLALDAQSSECGANRTTSISNSGPFDGPSGQTPTHQRANTDFDSNPSQSTAYGRGTQPHTYQRPTGRMTPNLPSSEANSSNSATIRDSVTVAIVCALRLEADAARALFDDHWDDDVAASLITPGDTNAYSMGRVGRHNVVLIHMAGMGKSSAATAAAYCKSSFPKVALALLVGVCGGVPSAKGAGGSDIVLGDVVVSEGVVSFDFGRRYPDFLVRKDSMMDSLGRPTPAVRAFLAKLQTRLDRRWLDEKIADYLAQLARDFGDEVVYPGASEDRLFEGSYRHKHRASSGCSECNTDLNSVCDAARTASCEVLGCDDTRLVSRARLERQTELLRPEVHFGLVASGDQVMKSGEHRDKIAAMEGVVAFEMEAAGAWDHFSNSCVVIKGVCDYADSHKNKRWHRYAAATAAACMRAFLDKWSFRS</sequence>